<keyword evidence="2" id="KW-1185">Reference proteome</keyword>
<dbReference type="Proteomes" id="UP000593576">
    <property type="component" value="Unassembled WGS sequence"/>
</dbReference>
<dbReference type="EMBL" id="JABFAF010000008">
    <property type="protein sequence ID" value="MBA0862222.1"/>
    <property type="molecule type" value="Genomic_DNA"/>
</dbReference>
<evidence type="ECO:0000313" key="2">
    <source>
        <dbReference type="Proteomes" id="UP000593576"/>
    </source>
</evidence>
<organism evidence="1 2">
    <name type="scientific">Gossypium schwendimanii</name>
    <name type="common">Cotton</name>
    <dbReference type="NCBI Taxonomy" id="34291"/>
    <lineage>
        <taxon>Eukaryota</taxon>
        <taxon>Viridiplantae</taxon>
        <taxon>Streptophyta</taxon>
        <taxon>Embryophyta</taxon>
        <taxon>Tracheophyta</taxon>
        <taxon>Spermatophyta</taxon>
        <taxon>Magnoliopsida</taxon>
        <taxon>eudicotyledons</taxon>
        <taxon>Gunneridae</taxon>
        <taxon>Pentapetalae</taxon>
        <taxon>rosids</taxon>
        <taxon>malvids</taxon>
        <taxon>Malvales</taxon>
        <taxon>Malvaceae</taxon>
        <taxon>Malvoideae</taxon>
        <taxon>Gossypium</taxon>
    </lineage>
</organism>
<comment type="caution">
    <text evidence="1">The sequence shown here is derived from an EMBL/GenBank/DDBJ whole genome shotgun (WGS) entry which is preliminary data.</text>
</comment>
<sequence length="19" mass="2289">MKIIKTIVERHYSTTPENK</sequence>
<accession>A0A7J9LTQ7</accession>
<reference evidence="1 2" key="1">
    <citation type="journal article" date="2019" name="Genome Biol. Evol.">
        <title>Insights into the evolution of the New World diploid cottons (Gossypium, subgenus Houzingenia) based on genome sequencing.</title>
        <authorList>
            <person name="Grover C.E."/>
            <person name="Arick M.A. 2nd"/>
            <person name="Thrash A."/>
            <person name="Conover J.L."/>
            <person name="Sanders W.S."/>
            <person name="Peterson D.G."/>
            <person name="Frelichowski J.E."/>
            <person name="Scheffler J.A."/>
            <person name="Scheffler B.E."/>
            <person name="Wendel J.F."/>
        </authorList>
    </citation>
    <scope>NUCLEOTIDE SEQUENCE [LARGE SCALE GENOMIC DNA]</scope>
    <source>
        <strain evidence="1">1</strain>
        <tissue evidence="1">Leaf</tissue>
    </source>
</reference>
<proteinExistence type="predicted"/>
<protein>
    <submittedName>
        <fullName evidence="1">Uncharacterized protein</fullName>
    </submittedName>
</protein>
<name>A0A7J9LTQ7_GOSSC</name>
<evidence type="ECO:0000313" key="1">
    <source>
        <dbReference type="EMBL" id="MBA0862222.1"/>
    </source>
</evidence>
<dbReference type="AlphaFoldDB" id="A0A7J9LTQ7"/>
<gene>
    <name evidence="1" type="ORF">Goshw_005968</name>
</gene>